<evidence type="ECO:0000313" key="1">
    <source>
        <dbReference type="EMBL" id="GGC34410.1"/>
    </source>
</evidence>
<accession>A0ABQ1M4V5</accession>
<dbReference type="Proteomes" id="UP000636010">
    <property type="component" value="Unassembled WGS sequence"/>
</dbReference>
<dbReference type="InterPro" id="IPR029470">
    <property type="entry name" value="PDDEXK_4"/>
</dbReference>
<reference evidence="2" key="1">
    <citation type="journal article" date="2019" name="Int. J. Syst. Evol. Microbiol.">
        <title>The Global Catalogue of Microorganisms (GCM) 10K type strain sequencing project: providing services to taxonomists for standard genome sequencing and annotation.</title>
        <authorList>
            <consortium name="The Broad Institute Genomics Platform"/>
            <consortium name="The Broad Institute Genome Sequencing Center for Infectious Disease"/>
            <person name="Wu L."/>
            <person name="Ma J."/>
        </authorList>
    </citation>
    <scope>NUCLEOTIDE SEQUENCE [LARGE SCALE GENOMIC DNA]</scope>
    <source>
        <strain evidence="2">CGMCC 1.10832</strain>
    </source>
</reference>
<organism evidence="1 2">
    <name type="scientific">Marivirga lumbricoides</name>
    <dbReference type="NCBI Taxonomy" id="1046115"/>
    <lineage>
        <taxon>Bacteria</taxon>
        <taxon>Pseudomonadati</taxon>
        <taxon>Bacteroidota</taxon>
        <taxon>Cytophagia</taxon>
        <taxon>Cytophagales</taxon>
        <taxon>Marivirgaceae</taxon>
        <taxon>Marivirga</taxon>
    </lineage>
</organism>
<name>A0ABQ1M4V5_9BACT</name>
<dbReference type="RefSeq" id="WP_188462873.1">
    <property type="nucleotide sequence ID" value="NZ_BAABHU010000005.1"/>
</dbReference>
<sequence length="386" mass="45515">MSTETIAVFQLKKFLESHEIPSVKQQPKTFLEIARQPHYENVISNIYAFYFDPYEEHGLGHLFITSFIECIKAQLHQEQAFLDNFQEFIIETEYGTDEKGRIDLFLYNNEKAIIIENKIYHHLANNLNDYWNTAKPKERKDNMVGVLLTLGKHQGSILPNFVNVLHLDFLKAVMGNIGNHLMEASDKYVTFLKDLYQNIENMSTKLLSPDDFKFYLENQNKILDVVKFNEQAKDHIKTQIVDAWNKQEGLEVRKATQSTYQFYSYREIKKDGVDQIYFCTWFDKLFLGEREVWISIYITSEYFKKFFNHQALKGIIEKYEKHGIAINTEHKEKGDWDYIAGKSYFLKDDQLINLQTTVEGFIKGDEFIMLFDELDEKLKELSASEL</sequence>
<evidence type="ECO:0008006" key="3">
    <source>
        <dbReference type="Google" id="ProtNLM"/>
    </source>
</evidence>
<gene>
    <name evidence="1" type="ORF">GCM10011506_19820</name>
</gene>
<dbReference type="EMBL" id="BMEC01000005">
    <property type="protein sequence ID" value="GGC34410.1"/>
    <property type="molecule type" value="Genomic_DNA"/>
</dbReference>
<evidence type="ECO:0000313" key="2">
    <source>
        <dbReference type="Proteomes" id="UP000636010"/>
    </source>
</evidence>
<proteinExistence type="predicted"/>
<keyword evidence="2" id="KW-1185">Reference proteome</keyword>
<comment type="caution">
    <text evidence="1">The sequence shown here is derived from an EMBL/GenBank/DDBJ whole genome shotgun (WGS) entry which is preliminary data.</text>
</comment>
<protein>
    <recommendedName>
        <fullName evidence="3">PD-(D/E)XK nuclease superfamily protein</fullName>
    </recommendedName>
</protein>
<dbReference type="Pfam" id="PF14281">
    <property type="entry name" value="PDDEXK_4"/>
    <property type="match status" value="1"/>
</dbReference>